<feature type="region of interest" description="Disordered" evidence="7">
    <location>
        <begin position="344"/>
        <end position="368"/>
    </location>
</feature>
<feature type="coiled-coil region" evidence="6">
    <location>
        <begin position="278"/>
        <end position="305"/>
    </location>
</feature>
<dbReference type="GO" id="GO:0035869">
    <property type="term" value="C:ciliary transition zone"/>
    <property type="evidence" value="ECO:0007669"/>
    <property type="project" value="TreeGrafter"/>
</dbReference>
<reference evidence="9 10" key="1">
    <citation type="journal article" date="2013" name="Nature">
        <title>The genomes of four tapeworm species reveal adaptations to parasitism.</title>
        <authorList>
            <person name="Tsai I.J."/>
            <person name="Zarowiecki M."/>
            <person name="Holroyd N."/>
            <person name="Garciarrubio A."/>
            <person name="Sanchez-Flores A."/>
            <person name="Brooks K.L."/>
            <person name="Tracey A."/>
            <person name="Bobes R.J."/>
            <person name="Fragoso G."/>
            <person name="Sciutto E."/>
            <person name="Aslett M."/>
            <person name="Beasley H."/>
            <person name="Bennett H.M."/>
            <person name="Cai J."/>
            <person name="Camicia F."/>
            <person name="Clark R."/>
            <person name="Cucher M."/>
            <person name="De Silva N."/>
            <person name="Day T.A."/>
            <person name="Deplazes P."/>
            <person name="Estrada K."/>
            <person name="Fernandez C."/>
            <person name="Holland P.W."/>
            <person name="Hou J."/>
            <person name="Hu S."/>
            <person name="Huckvale T."/>
            <person name="Hung S.S."/>
            <person name="Kamenetzky L."/>
            <person name="Keane J.A."/>
            <person name="Kiss F."/>
            <person name="Koziol U."/>
            <person name="Lambert O."/>
            <person name="Liu K."/>
            <person name="Luo X."/>
            <person name="Luo Y."/>
            <person name="Macchiaroli N."/>
            <person name="Nichol S."/>
            <person name="Paps J."/>
            <person name="Parkinson J."/>
            <person name="Pouchkina-Stantcheva N."/>
            <person name="Riddiford N."/>
            <person name="Rosenzvit M."/>
            <person name="Salinas G."/>
            <person name="Wasmuth J.D."/>
            <person name="Zamanian M."/>
            <person name="Zheng Y."/>
            <person name="Cai X."/>
            <person name="Soberon X."/>
            <person name="Olson P.D."/>
            <person name="Laclette J.P."/>
            <person name="Brehm K."/>
            <person name="Berriman M."/>
            <person name="Garciarrubio A."/>
            <person name="Bobes R.J."/>
            <person name="Fragoso G."/>
            <person name="Sanchez-Flores A."/>
            <person name="Estrada K."/>
            <person name="Cevallos M.A."/>
            <person name="Morett E."/>
            <person name="Gonzalez V."/>
            <person name="Portillo T."/>
            <person name="Ochoa-Leyva A."/>
            <person name="Jose M.V."/>
            <person name="Sciutto E."/>
            <person name="Landa A."/>
            <person name="Jimenez L."/>
            <person name="Valdes V."/>
            <person name="Carrero J.C."/>
            <person name="Larralde C."/>
            <person name="Morales-Montor J."/>
            <person name="Limon-Lason J."/>
            <person name="Soberon X."/>
            <person name="Laclette J.P."/>
        </authorList>
    </citation>
    <scope>NUCLEOTIDE SEQUENCE [LARGE SCALE GENOMIC DNA]</scope>
</reference>
<dbReference type="OrthoDB" id="2133912at2759"/>
<feature type="coiled-coil region" evidence="6">
    <location>
        <begin position="94"/>
        <end position="242"/>
    </location>
</feature>
<dbReference type="Pfam" id="PF11618">
    <property type="entry name" value="C2-C2_1"/>
    <property type="match status" value="1"/>
</dbReference>
<dbReference type="PANTHER" id="PTHR14240:SF5">
    <property type="entry name" value="RPGRIP1 C-TERMINAL DOMAIN-CONTAINING PROTEIN"/>
    <property type="match status" value="1"/>
</dbReference>
<accession>A0A068WNP0</accession>
<feature type="region of interest" description="Disordered" evidence="7">
    <location>
        <begin position="650"/>
        <end position="676"/>
    </location>
</feature>
<dbReference type="Gene3D" id="2.60.40.150">
    <property type="entry name" value="C2 domain"/>
    <property type="match status" value="1"/>
</dbReference>
<evidence type="ECO:0000256" key="5">
    <source>
        <dbReference type="ARBA" id="ARBA00023273"/>
    </source>
</evidence>
<evidence type="ECO:0000313" key="9">
    <source>
        <dbReference type="EMBL" id="CDS21386.1"/>
    </source>
</evidence>
<evidence type="ECO:0000313" key="11">
    <source>
        <dbReference type="WBParaSite" id="EgrG_000179200"/>
    </source>
</evidence>
<reference evidence="9" key="2">
    <citation type="submission" date="2014-06" db="EMBL/GenBank/DDBJ databases">
        <authorList>
            <person name="Aslett M."/>
        </authorList>
    </citation>
    <scope>NUCLEOTIDE SEQUENCE</scope>
</reference>
<gene>
    <name evidence="9" type="ORF">EgrG_000179200</name>
</gene>
<dbReference type="AlphaFoldDB" id="A0A068WNP0"/>
<dbReference type="Proteomes" id="UP000492820">
    <property type="component" value="Unassembled WGS sequence"/>
</dbReference>
<proteinExistence type="inferred from homology"/>
<protein>
    <submittedName>
        <fullName evidence="9 11">Protein fantom</fullName>
    </submittedName>
</protein>
<dbReference type="SUPFAM" id="SSF49562">
    <property type="entry name" value="C2 domain (Calcium/lipid-binding domain, CaLB)"/>
    <property type="match status" value="1"/>
</dbReference>
<organism evidence="9">
    <name type="scientific">Echinococcus granulosus</name>
    <name type="common">Hydatid tapeworm</name>
    <dbReference type="NCBI Taxonomy" id="6210"/>
    <lineage>
        <taxon>Eukaryota</taxon>
        <taxon>Metazoa</taxon>
        <taxon>Spiralia</taxon>
        <taxon>Lophotrochozoa</taxon>
        <taxon>Platyhelminthes</taxon>
        <taxon>Cestoda</taxon>
        <taxon>Eucestoda</taxon>
        <taxon>Cyclophyllidea</taxon>
        <taxon>Taeniidae</taxon>
        <taxon>Echinococcus</taxon>
        <taxon>Echinococcus granulosus group</taxon>
    </lineage>
</organism>
<evidence type="ECO:0000256" key="1">
    <source>
        <dbReference type="ARBA" id="ARBA00004138"/>
    </source>
</evidence>
<sequence length="818" mass="94121">MAIRVGKVREWTKDELEDAYLRLYDENQEFRRVIAEQNSKIKTLSTKIMRIAADNKKFSDVYAKAKEDVFRGDQHTKKDEEPPLDKSTPLLRKIKRQNVQNAALEKAIKQLNNQNIQMKSRIKELELVVDNQNKIIRDKEEAEDAFKQRDTFAENIEMIRLKRQLAEKEKEIEHLTTQVASTREQLNLVDLEKHSIHKQDMQTDSMGKNELQIKLHFLEDKVAEYETENKILRESNEQILKSSLARGSDLQTVDLLLEKLQHLERKMSASRGDREKQYEEMRRIHSSLQTRAQSAETRIEALSRRLEDSQPSRNLQELCESVGLSVKDLEAALIRMSRRREYPAGDTDADVLPWTSKTPQNEATKGAHAEAVGGLARARLPITQYRVPEEYRRAVVNATTQFDLTQFGKYTPLLEPGSGRAKGLGLQRALPTAKSFPSEGPSFEDGRNLFEINLGEIDLTPDQLEACPNGVFCVWRFYDFEVQSTGTVRGRRSNFNLTVQYPVITDEAFWTYLHEETLLKNIDKHCSIELHKVLPDLSSQQIGEFELGLQYLLRPESYASTNTDGTAQHSVRVSRVGRFRATKQHRDVEEGEQQHQQRIVGQVVYWVGFRAPIDRFLRILRIPEGQSGCQHGLEAMSLSLKCPRNEKRRVKQTKDYLEQHQKKGRLRDFDEASNRSHQRGKRQLSIGLSVEEFAPQVDFCFAYTFWRCPEYVSRIYEPPATDIRLITLRDSPQLDRHLRSSSLKVLLIEAKEGSYLGMAEVPLCELAESGGSVNGTFEVHQQPPRQPKIPPISVKMEWKSVTTADERRASGQKSPNLL</sequence>
<dbReference type="PANTHER" id="PTHR14240">
    <property type="entry name" value="RETINITIS PIGMENTOSA GTPASE REGULATOR-INTERACTING PROTEIN"/>
    <property type="match status" value="1"/>
</dbReference>
<evidence type="ECO:0000313" key="10">
    <source>
        <dbReference type="Proteomes" id="UP000492820"/>
    </source>
</evidence>
<name>A0A068WNP0_ECHGR</name>
<reference evidence="11" key="3">
    <citation type="submission" date="2020-10" db="UniProtKB">
        <authorList>
            <consortium name="WormBaseParasite"/>
        </authorList>
    </citation>
    <scope>IDENTIFICATION</scope>
</reference>
<comment type="subcellular location">
    <subcellularLocation>
        <location evidence="1">Cell projection</location>
        <location evidence="1">Cilium</location>
    </subcellularLocation>
</comment>
<evidence type="ECO:0000256" key="6">
    <source>
        <dbReference type="SAM" id="Coils"/>
    </source>
</evidence>
<keyword evidence="4" id="KW-0969">Cilium</keyword>
<evidence type="ECO:0000256" key="4">
    <source>
        <dbReference type="ARBA" id="ARBA00023069"/>
    </source>
</evidence>
<evidence type="ECO:0000256" key="3">
    <source>
        <dbReference type="ARBA" id="ARBA00023054"/>
    </source>
</evidence>
<keyword evidence="3 6" id="KW-0175">Coiled coil</keyword>
<dbReference type="EMBL" id="LK028583">
    <property type="protein sequence ID" value="CDS21386.1"/>
    <property type="molecule type" value="Genomic_DNA"/>
</dbReference>
<evidence type="ECO:0000259" key="8">
    <source>
        <dbReference type="Pfam" id="PF11618"/>
    </source>
</evidence>
<dbReference type="InterPro" id="IPR031139">
    <property type="entry name" value="RPGRIP1_fam"/>
</dbReference>
<dbReference type="GO" id="GO:1905515">
    <property type="term" value="P:non-motile cilium assembly"/>
    <property type="evidence" value="ECO:0007669"/>
    <property type="project" value="TreeGrafter"/>
</dbReference>
<evidence type="ECO:0000256" key="7">
    <source>
        <dbReference type="SAM" id="MobiDB-lite"/>
    </source>
</evidence>
<dbReference type="WBParaSite" id="EgrG_000179200">
    <property type="protein sequence ID" value="EgrG_000179200"/>
    <property type="gene ID" value="EgrG_000179200"/>
</dbReference>
<evidence type="ECO:0000256" key="2">
    <source>
        <dbReference type="ARBA" id="ARBA00006042"/>
    </source>
</evidence>
<dbReference type="InterPro" id="IPR035892">
    <property type="entry name" value="C2_domain_sf"/>
</dbReference>
<comment type="similarity">
    <text evidence="2">Belongs to the RPGRIP1 family.</text>
</comment>
<keyword evidence="5" id="KW-0966">Cell projection</keyword>
<dbReference type="GO" id="GO:0005856">
    <property type="term" value="C:cytoskeleton"/>
    <property type="evidence" value="ECO:0007669"/>
    <property type="project" value="UniProtKB-ARBA"/>
</dbReference>
<feature type="compositionally biased region" description="Basic and acidic residues" evidence="7">
    <location>
        <begin position="652"/>
        <end position="674"/>
    </location>
</feature>
<feature type="domain" description="RPGR-interacting protein 1 first C2" evidence="8">
    <location>
        <begin position="443"/>
        <end position="561"/>
    </location>
</feature>
<dbReference type="InterPro" id="IPR021656">
    <property type="entry name" value="C2-C2_1"/>
</dbReference>